<sequence>MQSNVPAGSTAPFNERVTLVLLAHDQSTALRRALRHYRDSSFAVLVIDSSSLIDADITAACPGVQYLHAPAAVGFGDKVRQAVERVATPYLAIADVEGFLLPQGLEQALSFLETHTEYGACQGYGLAFEAHADRVDYYLLDRKGREDYSNASADARLAVFAEDCPSLVNALTRTEALRRSYASLPVGFDSRLQEAGHSLGVVADAKVRLLDIPYAVHERSRVAKPRNPVGMAPGTEDLRAAAEQERMGTMLAQVLGIDASAREHVRAMLKKLVERSVPQAGKLFESTWDSRRGEPVRRFEPTQYVELPFYNQAFFDVLTSLEFLLHAAPSGTVQLKELEAVMLKQKELSRPQRNTSAEPLDEQLARAFLSYAFNQDLVEQLLEVMQAKGDKRYVQMLQAWEQRLKTAAFENTARLFDATRSGQLLRWLDAREPSASEAQKVSKYLATRKGGPNFGILILDLDADLFKMQATFDSVINGYCRAFKIVVFTTGDLPAETTPKQVLHFVKVNESNYVDKINQVISQSDCDWMVMAEAGDELTPGGLFRAGVELLAAPQCQAVAMDEFHRQPDGTLADVFRPGFNLDLLQSSPALMARHWLVRREMLVKLGGYSREFKNAMEFDLLLRLIEQDGLEGLAHLDEPLLICQAPTVEDNADERKTLLRHLAVRGYQADVSAVVPGTHKIDYRFAERPMVSIIIHGACELTSLQRCLLSVLQRTRYQRYEVLLCAAAADNAVLRTWLQGQGHQASRVHLLDIEQDMATGSLINAASQEAKGDYLVTLAADSEVVNVNWIESLLNQALRPEVGVVGAKLVERDGRVTQAGLILGLNGEVGSAFVGEPKTARGYMNRLVVEQNCSAVSFACLMISKQLFEAADGIDSGLFDEALGDVDLCLRVGQAGYLTVWTPHVQVIQSGVLPSTPQARAALREKWSEALAQDRFYNANLALEGRGFALGPVRNVPWLDLLDTPAA</sequence>
<keyword evidence="4" id="KW-1185">Reference proteome</keyword>
<dbReference type="NCBIfam" id="TIGR04440">
    <property type="entry name" value="glyco_TIGR04440"/>
    <property type="match status" value="1"/>
</dbReference>
<organism evidence="3 4">
    <name type="scientific">Pseudomonas mediterranea</name>
    <dbReference type="NCBI Taxonomy" id="183795"/>
    <lineage>
        <taxon>Bacteria</taxon>
        <taxon>Pseudomonadati</taxon>
        <taxon>Pseudomonadota</taxon>
        <taxon>Gammaproteobacteria</taxon>
        <taxon>Pseudomonadales</taxon>
        <taxon>Pseudomonadaceae</taxon>
        <taxon>Pseudomonas</taxon>
    </lineage>
</organism>
<protein>
    <submittedName>
        <fullName evidence="3">Glycosyltransferase domain-containing protein</fullName>
    </submittedName>
</protein>
<proteinExistence type="predicted"/>
<keyword evidence="1" id="KW-0997">Cell inner membrane</keyword>
<dbReference type="InterPro" id="IPR031042">
    <property type="entry name" value="Glyco_TIGR04440"/>
</dbReference>
<dbReference type="PANTHER" id="PTHR43179">
    <property type="entry name" value="RHAMNOSYLTRANSFERASE WBBL"/>
    <property type="match status" value="1"/>
</dbReference>
<dbReference type="AlphaFoldDB" id="A0AAX2DI89"/>
<dbReference type="PANTHER" id="PTHR43179:SF7">
    <property type="entry name" value="RHAMNOSYLTRANSFERASE WBBL"/>
    <property type="match status" value="1"/>
</dbReference>
<evidence type="ECO:0000256" key="1">
    <source>
        <dbReference type="ARBA" id="ARBA00022519"/>
    </source>
</evidence>
<evidence type="ECO:0000259" key="2">
    <source>
        <dbReference type="Pfam" id="PF00535"/>
    </source>
</evidence>
<dbReference type="InterPro" id="IPR001173">
    <property type="entry name" value="Glyco_trans_2-like"/>
</dbReference>
<dbReference type="RefSeq" id="WP_047701657.1">
    <property type="nucleotide sequence ID" value="NZ_LT629790.1"/>
</dbReference>
<gene>
    <name evidence="3" type="ORF">SAMN05216476_4775</name>
</gene>
<keyword evidence="1" id="KW-1003">Cell membrane</keyword>
<reference evidence="3 4" key="1">
    <citation type="submission" date="2016-10" db="EMBL/GenBank/DDBJ databases">
        <authorList>
            <person name="Varghese N."/>
            <person name="Submissions S."/>
        </authorList>
    </citation>
    <scope>NUCLEOTIDE SEQUENCE [LARGE SCALE GENOMIC DNA]</scope>
    <source>
        <strain evidence="3 4">DSM 16733</strain>
    </source>
</reference>
<name>A0AAX2DI89_9PSED</name>
<evidence type="ECO:0000313" key="3">
    <source>
        <dbReference type="EMBL" id="SDU72332.1"/>
    </source>
</evidence>
<feature type="domain" description="Glycosyltransferase 2-like" evidence="2">
    <location>
        <begin position="701"/>
        <end position="837"/>
    </location>
</feature>
<accession>A0AAX2DI89</accession>
<dbReference type="GeneID" id="76214779"/>
<dbReference type="Gene3D" id="3.90.550.10">
    <property type="entry name" value="Spore Coat Polysaccharide Biosynthesis Protein SpsA, Chain A"/>
    <property type="match status" value="2"/>
</dbReference>
<dbReference type="EMBL" id="LT629790">
    <property type="protein sequence ID" value="SDU72332.1"/>
    <property type="molecule type" value="Genomic_DNA"/>
</dbReference>
<evidence type="ECO:0000313" key="4">
    <source>
        <dbReference type="Proteomes" id="UP000183772"/>
    </source>
</evidence>
<dbReference type="Pfam" id="PF00535">
    <property type="entry name" value="Glycos_transf_2"/>
    <property type="match status" value="1"/>
</dbReference>
<dbReference type="SUPFAM" id="SSF53448">
    <property type="entry name" value="Nucleotide-diphospho-sugar transferases"/>
    <property type="match status" value="3"/>
</dbReference>
<keyword evidence="1" id="KW-0472">Membrane</keyword>
<dbReference type="InterPro" id="IPR029044">
    <property type="entry name" value="Nucleotide-diphossugar_trans"/>
</dbReference>
<dbReference type="Proteomes" id="UP000183772">
    <property type="component" value="Chromosome I"/>
</dbReference>